<organism evidence="2 3">
    <name type="scientific">Penicillium antarcticum</name>
    <dbReference type="NCBI Taxonomy" id="416450"/>
    <lineage>
        <taxon>Eukaryota</taxon>
        <taxon>Fungi</taxon>
        <taxon>Dikarya</taxon>
        <taxon>Ascomycota</taxon>
        <taxon>Pezizomycotina</taxon>
        <taxon>Eurotiomycetes</taxon>
        <taxon>Eurotiomycetidae</taxon>
        <taxon>Eurotiales</taxon>
        <taxon>Aspergillaceae</taxon>
        <taxon>Penicillium</taxon>
    </lineage>
</organism>
<feature type="region of interest" description="Disordered" evidence="1">
    <location>
        <begin position="1"/>
        <end position="72"/>
    </location>
</feature>
<protein>
    <submittedName>
        <fullName evidence="2">Uncharacterized protein</fullName>
    </submittedName>
</protein>
<gene>
    <name evidence="2" type="ORF">PENANT_c018G00419</name>
</gene>
<comment type="caution">
    <text evidence="2">The sequence shown here is derived from an EMBL/GenBank/DDBJ whole genome shotgun (WGS) entry which is preliminary data.</text>
</comment>
<evidence type="ECO:0000313" key="3">
    <source>
        <dbReference type="Proteomes" id="UP000191672"/>
    </source>
</evidence>
<evidence type="ECO:0000256" key="1">
    <source>
        <dbReference type="SAM" id="MobiDB-lite"/>
    </source>
</evidence>
<proteinExistence type="predicted"/>
<feature type="region of interest" description="Disordered" evidence="1">
    <location>
        <begin position="112"/>
        <end position="137"/>
    </location>
</feature>
<dbReference type="STRING" id="416450.A0A1V6Q1N2"/>
<sequence length="318" mass="34564">MWLSAGDGASGPRYFLGNRYGNAKRLDDPHGHSPSKPNCTTVNSSSQSSSSNAAIYNSSHHQPGHPSSYAWTPHRGFPIPSTQWIDYPRGPRWEGQNTYIEPALDNFDETAWRQRGARSSREDVPMPDYASSSTSSRAISSMTGVSYEHSKQPSMTAAMDEDQYNELIQALTPSKLPTMGTYAPSNTPSSIVLVSKPSAAAKARSDGYGRVTRRTSALCEISQPSTRDVSDSSMQPVTEKDIVEPSVSKVGSSASEKVKSKKEALKEIVKEVVEEVKDVDNVASQDTAKAKDIAKKIKIAVDVEDAHLVDQENGQLLT</sequence>
<accession>A0A1V6Q1N2</accession>
<dbReference type="Proteomes" id="UP000191672">
    <property type="component" value="Unassembled WGS sequence"/>
</dbReference>
<dbReference type="EMBL" id="MDYN01000018">
    <property type="protein sequence ID" value="OQD83135.1"/>
    <property type="molecule type" value="Genomic_DNA"/>
</dbReference>
<feature type="compositionally biased region" description="Low complexity" evidence="1">
    <location>
        <begin position="43"/>
        <end position="59"/>
    </location>
</feature>
<dbReference type="AlphaFoldDB" id="A0A1V6Q1N2"/>
<keyword evidence="3" id="KW-1185">Reference proteome</keyword>
<name>A0A1V6Q1N2_9EURO</name>
<evidence type="ECO:0000313" key="2">
    <source>
        <dbReference type="EMBL" id="OQD83135.1"/>
    </source>
</evidence>
<reference evidence="3" key="1">
    <citation type="journal article" date="2017" name="Nat. Microbiol.">
        <title>Global analysis of biosynthetic gene clusters reveals vast potential of secondary metabolite production in Penicillium species.</title>
        <authorList>
            <person name="Nielsen J.C."/>
            <person name="Grijseels S."/>
            <person name="Prigent S."/>
            <person name="Ji B."/>
            <person name="Dainat J."/>
            <person name="Nielsen K.F."/>
            <person name="Frisvad J.C."/>
            <person name="Workman M."/>
            <person name="Nielsen J."/>
        </authorList>
    </citation>
    <scope>NUCLEOTIDE SEQUENCE [LARGE SCALE GENOMIC DNA]</scope>
    <source>
        <strain evidence="3">IBT 31811</strain>
    </source>
</reference>